<feature type="active site" description="Proton acceptor" evidence="4">
    <location>
        <position position="366"/>
    </location>
</feature>
<evidence type="ECO:0000256" key="4">
    <source>
        <dbReference type="PROSITE-ProRule" id="PRU00354"/>
    </source>
</evidence>
<comment type="caution">
    <text evidence="8">The sequence shown here is derived from an EMBL/GenBank/DDBJ whole genome shotgun (WGS) entry which is preliminary data.</text>
</comment>
<accession>A0A7J9SGF4</accession>
<dbReference type="NCBIfam" id="NF037959">
    <property type="entry name" value="MFS_SpdSyn"/>
    <property type="match status" value="1"/>
</dbReference>
<name>A0A7J9SGF4_9EURY</name>
<gene>
    <name evidence="8" type="ORF">H5V44_04665</name>
</gene>
<feature type="transmembrane region" description="Helical" evidence="6">
    <location>
        <begin position="176"/>
        <end position="195"/>
    </location>
</feature>
<dbReference type="Proteomes" id="UP000546257">
    <property type="component" value="Unassembled WGS sequence"/>
</dbReference>
<dbReference type="Pfam" id="PF01564">
    <property type="entry name" value="Spermine_synth"/>
    <property type="match status" value="1"/>
</dbReference>
<feature type="region of interest" description="Disordered" evidence="5">
    <location>
        <begin position="514"/>
        <end position="537"/>
    </location>
</feature>
<feature type="transmembrane region" description="Helical" evidence="6">
    <location>
        <begin position="207"/>
        <end position="228"/>
    </location>
</feature>
<dbReference type="PANTHER" id="PTHR43317:SF1">
    <property type="entry name" value="THERMOSPERMINE SYNTHASE ACAULIS5"/>
    <property type="match status" value="1"/>
</dbReference>
<evidence type="ECO:0000256" key="5">
    <source>
        <dbReference type="SAM" id="MobiDB-lite"/>
    </source>
</evidence>
<evidence type="ECO:0000256" key="1">
    <source>
        <dbReference type="ARBA" id="ARBA00007867"/>
    </source>
</evidence>
<dbReference type="PROSITE" id="PS51006">
    <property type="entry name" value="PABS_2"/>
    <property type="match status" value="1"/>
</dbReference>
<dbReference type="GO" id="GO:0010487">
    <property type="term" value="F:thermospermine synthase activity"/>
    <property type="evidence" value="ECO:0007669"/>
    <property type="project" value="TreeGrafter"/>
</dbReference>
<feature type="transmembrane region" description="Helical" evidence="6">
    <location>
        <begin position="43"/>
        <end position="62"/>
    </location>
</feature>
<keyword evidence="2 4" id="KW-0808">Transferase</keyword>
<dbReference type="InterPro" id="IPR030374">
    <property type="entry name" value="PABS"/>
</dbReference>
<dbReference type="Gene3D" id="3.40.50.150">
    <property type="entry name" value="Vaccinia Virus protein VP39"/>
    <property type="match status" value="1"/>
</dbReference>
<feature type="transmembrane region" description="Helical" evidence="6">
    <location>
        <begin position="151"/>
        <end position="170"/>
    </location>
</feature>
<dbReference type="GO" id="GO:0006596">
    <property type="term" value="P:polyamine biosynthetic process"/>
    <property type="evidence" value="ECO:0007669"/>
    <property type="project" value="UniProtKB-UniRule"/>
</dbReference>
<comment type="similarity">
    <text evidence="1">Belongs to the spermidine/spermine synthase family.</text>
</comment>
<keyword evidence="9" id="KW-1185">Reference proteome</keyword>
<evidence type="ECO:0000256" key="2">
    <source>
        <dbReference type="ARBA" id="ARBA00022679"/>
    </source>
</evidence>
<evidence type="ECO:0000313" key="8">
    <source>
        <dbReference type="EMBL" id="MBB6645592.1"/>
    </source>
</evidence>
<feature type="domain" description="PABS" evidence="7">
    <location>
        <begin position="212"/>
        <end position="453"/>
    </location>
</feature>
<dbReference type="AlphaFoldDB" id="A0A7J9SGF4"/>
<proteinExistence type="inferred from homology"/>
<dbReference type="EMBL" id="JACKXD010000001">
    <property type="protein sequence ID" value="MBB6645592.1"/>
    <property type="molecule type" value="Genomic_DNA"/>
</dbReference>
<evidence type="ECO:0000313" key="9">
    <source>
        <dbReference type="Proteomes" id="UP000546257"/>
    </source>
</evidence>
<keyword evidence="6" id="KW-1133">Transmembrane helix</keyword>
<dbReference type="RefSeq" id="WP_185191934.1">
    <property type="nucleotide sequence ID" value="NZ_JACKXD010000001.1"/>
</dbReference>
<keyword evidence="6" id="KW-0812">Transmembrane</keyword>
<dbReference type="PANTHER" id="PTHR43317">
    <property type="entry name" value="THERMOSPERMINE SYNTHASE ACAULIS5"/>
    <property type="match status" value="1"/>
</dbReference>
<dbReference type="InterPro" id="IPR029063">
    <property type="entry name" value="SAM-dependent_MTases_sf"/>
</dbReference>
<protein>
    <submittedName>
        <fullName evidence="8">Fused MFS/spermidine synthase</fullName>
    </submittedName>
</protein>
<feature type="transmembrane region" description="Helical" evidence="6">
    <location>
        <begin position="112"/>
        <end position="130"/>
    </location>
</feature>
<keyword evidence="6" id="KW-0472">Membrane</keyword>
<feature type="transmembrane region" description="Helical" evidence="6">
    <location>
        <begin position="78"/>
        <end position="100"/>
    </location>
</feature>
<dbReference type="CDD" id="cd02440">
    <property type="entry name" value="AdoMet_MTases"/>
    <property type="match status" value="1"/>
</dbReference>
<sequence>MISRFGPDRIPTRPEAAVFVSGVTSMGLEILAGRILAPEFGSTIYTWGGIIGVFLAALSLGYHRGGKRAAANASHTRLVGVFLATGLYVAGVVLFGDLIVQSTAVLPLPSRFVSLPAITILFGPPTYLLGYVSPYAAELAGGDVGATAGHIYALGTVGSIVGAFATTYFLVPALSVPQIGAILGLSAVVAAIAVAAPEFGDGTGLRVGGVAAALVLAAAVGGVGPSLAGDTVYGTQTAYQELQVVDRGDTRTLYLDGQPHSAMDLDDPNRHVFDYTRYFHASLLFTGEAEVDRVLFIGGGGFTGPRIFHDMYPNVTVDVVELDPAVIDAADRYFGIPDSPRLNVHRGDGRRFLEETNRTYDVIVLDAYRKDSVPFQLTTVEFMRQASEQLDDDGVLLANLISAPSGPASEFYRAEYKTMRQVFPRVYSFPTAGGPVVQNIEVVATKQEALLTEAELQARNQRRDIGIDLSGELDAYRRDEPTDDVPVLRDDRAPVDALLDGMVGQRYVQVRANESDDGVAGSGGLNRTAERIPSGGP</sequence>
<evidence type="ECO:0000259" key="7">
    <source>
        <dbReference type="PROSITE" id="PS51006"/>
    </source>
</evidence>
<keyword evidence="3 4" id="KW-0620">Polyamine biosynthesis</keyword>
<organism evidence="8 9">
    <name type="scientific">Halobellus ruber</name>
    <dbReference type="NCBI Taxonomy" id="2761102"/>
    <lineage>
        <taxon>Archaea</taxon>
        <taxon>Methanobacteriati</taxon>
        <taxon>Methanobacteriota</taxon>
        <taxon>Stenosarchaea group</taxon>
        <taxon>Halobacteria</taxon>
        <taxon>Halobacteriales</taxon>
        <taxon>Haloferacaceae</taxon>
        <taxon>Halobellus</taxon>
    </lineage>
</organism>
<reference evidence="8 9" key="1">
    <citation type="submission" date="2020-08" db="EMBL/GenBank/DDBJ databases">
        <authorList>
            <person name="Seo M.-J."/>
        </authorList>
    </citation>
    <scope>NUCLEOTIDE SEQUENCE [LARGE SCALE GENOMIC DNA]</scope>
    <source>
        <strain evidence="8 9">MBLA0160</strain>
    </source>
</reference>
<evidence type="ECO:0000256" key="3">
    <source>
        <dbReference type="ARBA" id="ARBA00023115"/>
    </source>
</evidence>
<evidence type="ECO:0000256" key="6">
    <source>
        <dbReference type="SAM" id="Phobius"/>
    </source>
</evidence>
<dbReference type="SUPFAM" id="SSF53335">
    <property type="entry name" value="S-adenosyl-L-methionine-dependent methyltransferases"/>
    <property type="match status" value="1"/>
</dbReference>
<feature type="transmembrane region" description="Helical" evidence="6">
    <location>
        <begin position="16"/>
        <end position="37"/>
    </location>
</feature>